<keyword evidence="3" id="KW-1185">Reference proteome</keyword>
<protein>
    <submittedName>
        <fullName evidence="2">Uncharacterized protein</fullName>
    </submittedName>
</protein>
<gene>
    <name evidence="2" type="ORF">RHOBADRAFT_46052</name>
</gene>
<dbReference type="AlphaFoldDB" id="A0A0N8PZQ2"/>
<evidence type="ECO:0000313" key="2">
    <source>
        <dbReference type="EMBL" id="KPV72957.1"/>
    </source>
</evidence>
<feature type="compositionally biased region" description="Polar residues" evidence="1">
    <location>
        <begin position="1"/>
        <end position="17"/>
    </location>
</feature>
<dbReference type="Proteomes" id="UP000053890">
    <property type="component" value="Unassembled WGS sequence"/>
</dbReference>
<proteinExistence type="predicted"/>
<accession>A0A0N8PZQ2</accession>
<dbReference type="EMBL" id="KQ474084">
    <property type="protein sequence ID" value="KPV72957.1"/>
    <property type="molecule type" value="Genomic_DNA"/>
</dbReference>
<feature type="region of interest" description="Disordered" evidence="1">
    <location>
        <begin position="1"/>
        <end position="232"/>
    </location>
</feature>
<dbReference type="RefSeq" id="XP_018269006.1">
    <property type="nucleotide sequence ID" value="XM_018414709.1"/>
</dbReference>
<feature type="compositionally biased region" description="Polar residues" evidence="1">
    <location>
        <begin position="39"/>
        <end position="57"/>
    </location>
</feature>
<reference evidence="2 3" key="1">
    <citation type="journal article" date="2015" name="Front. Microbiol.">
        <title>Genome sequence of the plant growth promoting endophytic yeast Rhodotorula graminis WP1.</title>
        <authorList>
            <person name="Firrincieli A."/>
            <person name="Otillar R."/>
            <person name="Salamov A."/>
            <person name="Schmutz J."/>
            <person name="Khan Z."/>
            <person name="Redman R.S."/>
            <person name="Fleck N.D."/>
            <person name="Lindquist E."/>
            <person name="Grigoriev I.V."/>
            <person name="Doty S.L."/>
        </authorList>
    </citation>
    <scope>NUCLEOTIDE SEQUENCE [LARGE SCALE GENOMIC DNA]</scope>
    <source>
        <strain evidence="2 3">WP1</strain>
    </source>
</reference>
<feature type="compositionally biased region" description="Low complexity" evidence="1">
    <location>
        <begin position="123"/>
        <end position="136"/>
    </location>
</feature>
<evidence type="ECO:0000256" key="1">
    <source>
        <dbReference type="SAM" id="MobiDB-lite"/>
    </source>
</evidence>
<evidence type="ECO:0000313" key="3">
    <source>
        <dbReference type="Proteomes" id="UP000053890"/>
    </source>
</evidence>
<organism evidence="2 3">
    <name type="scientific">Rhodotorula graminis (strain WP1)</name>
    <dbReference type="NCBI Taxonomy" id="578459"/>
    <lineage>
        <taxon>Eukaryota</taxon>
        <taxon>Fungi</taxon>
        <taxon>Dikarya</taxon>
        <taxon>Basidiomycota</taxon>
        <taxon>Pucciniomycotina</taxon>
        <taxon>Microbotryomycetes</taxon>
        <taxon>Sporidiobolales</taxon>
        <taxon>Sporidiobolaceae</taxon>
        <taxon>Rhodotorula</taxon>
    </lineage>
</organism>
<dbReference type="GeneID" id="28975157"/>
<feature type="compositionally biased region" description="Basic and acidic residues" evidence="1">
    <location>
        <begin position="101"/>
        <end position="113"/>
    </location>
</feature>
<name>A0A0N8PZQ2_RHOGW</name>
<feature type="compositionally biased region" description="Low complexity" evidence="1">
    <location>
        <begin position="146"/>
        <end position="155"/>
    </location>
</feature>
<sequence length="232" mass="24624">MAHNGHGSNPYQPGSRQNARRPAPERPDGEPESQRPRQDASSSRPGHSAVTYNSNVDNAYGYDPRGPQAGAGRRASRDDRFLPDNEHSMFDGWRMTFGQDPYHRPEVDGHFDNNGKPLPSDWSNSSRSSIAVSANGGEYGFGGGAAASNGPASRRPSQHGHSRQSSGNGDGDVTMGGQWSTPPSPERNRSARGSVSNPSNAALQRGRGRPSLGYFSANGSQGAPPSDGASRR</sequence>
<feature type="compositionally biased region" description="Polar residues" evidence="1">
    <location>
        <begin position="191"/>
        <end position="202"/>
    </location>
</feature>
<feature type="compositionally biased region" description="Basic and acidic residues" evidence="1">
    <location>
        <begin position="22"/>
        <end position="38"/>
    </location>
</feature>
<feature type="compositionally biased region" description="Basic and acidic residues" evidence="1">
    <location>
        <begin position="75"/>
        <end position="89"/>
    </location>
</feature>